<gene>
    <name evidence="2" type="ORF">L1F29_15495</name>
</gene>
<evidence type="ECO:0000259" key="1">
    <source>
        <dbReference type="PROSITE" id="PS51186"/>
    </source>
</evidence>
<evidence type="ECO:0000313" key="3">
    <source>
        <dbReference type="Proteomes" id="UP001057877"/>
    </source>
</evidence>
<reference evidence="2" key="1">
    <citation type="submission" date="2022-01" db="EMBL/GenBank/DDBJ databases">
        <title>Paenibacillus spongiae sp. nov., isolated from marine sponge.</title>
        <authorList>
            <person name="Li Z."/>
            <person name="Zhang M."/>
        </authorList>
    </citation>
    <scope>NUCLEOTIDE SEQUENCE</scope>
    <source>
        <strain evidence="2">PHS-Z3</strain>
    </source>
</reference>
<name>A0ABY5SGS7_9BACL</name>
<dbReference type="Proteomes" id="UP001057877">
    <property type="component" value="Chromosome"/>
</dbReference>
<organism evidence="2 3">
    <name type="scientific">Paenibacillus spongiae</name>
    <dbReference type="NCBI Taxonomy" id="2909671"/>
    <lineage>
        <taxon>Bacteria</taxon>
        <taxon>Bacillati</taxon>
        <taxon>Bacillota</taxon>
        <taxon>Bacilli</taxon>
        <taxon>Bacillales</taxon>
        <taxon>Paenibacillaceae</taxon>
        <taxon>Paenibacillus</taxon>
    </lineage>
</organism>
<dbReference type="Pfam" id="PF13302">
    <property type="entry name" value="Acetyltransf_3"/>
    <property type="match status" value="1"/>
</dbReference>
<keyword evidence="3" id="KW-1185">Reference proteome</keyword>
<dbReference type="PROSITE" id="PS51186">
    <property type="entry name" value="GNAT"/>
    <property type="match status" value="1"/>
</dbReference>
<dbReference type="InterPro" id="IPR000182">
    <property type="entry name" value="GNAT_dom"/>
</dbReference>
<dbReference type="SUPFAM" id="SSF55729">
    <property type="entry name" value="Acyl-CoA N-acyltransferases (Nat)"/>
    <property type="match status" value="1"/>
</dbReference>
<dbReference type="PANTHER" id="PTHR43792">
    <property type="entry name" value="GNAT FAMILY, PUTATIVE (AFU_ORTHOLOGUE AFUA_3G00765)-RELATED-RELATED"/>
    <property type="match status" value="1"/>
</dbReference>
<accession>A0ABY5SGS7</accession>
<dbReference type="InterPro" id="IPR051531">
    <property type="entry name" value="N-acetyltransferase"/>
</dbReference>
<sequence>MNTVIHSDLNDNIFMIACENIILREYRYEDLDAIHALTMQPEIIEFLPDWNVPKEQRRDWLVNYELVDNNRFLAAAAESGNVEQLRLRLGIILQATGEFIGWCCTGIKEELPPPSREIMFAISSEHRNKGYTTQAVQGLVKYLFENTNVEELNAIALPRNLSSNRVIQKSGFDFLTIMMIEGEAYNHYKLVKRKD</sequence>
<dbReference type="EMBL" id="CP091430">
    <property type="protein sequence ID" value="UVI33151.1"/>
    <property type="molecule type" value="Genomic_DNA"/>
</dbReference>
<feature type="domain" description="N-acetyltransferase" evidence="1">
    <location>
        <begin position="21"/>
        <end position="195"/>
    </location>
</feature>
<dbReference type="Gene3D" id="3.40.630.30">
    <property type="match status" value="1"/>
</dbReference>
<proteinExistence type="predicted"/>
<dbReference type="InterPro" id="IPR016181">
    <property type="entry name" value="Acyl_CoA_acyltransferase"/>
</dbReference>
<evidence type="ECO:0000313" key="2">
    <source>
        <dbReference type="EMBL" id="UVI33151.1"/>
    </source>
</evidence>
<protein>
    <submittedName>
        <fullName evidence="2">GNAT family N-acetyltransferase</fullName>
    </submittedName>
</protein>
<dbReference type="PANTHER" id="PTHR43792:SF9">
    <property type="entry name" value="RIBOSOMAL-PROTEIN-ALANINE ACETYLTRANSFERASE"/>
    <property type="match status" value="1"/>
</dbReference>
<dbReference type="RefSeq" id="WP_258389204.1">
    <property type="nucleotide sequence ID" value="NZ_CP091430.1"/>
</dbReference>